<dbReference type="PANTHER" id="PTHR10887">
    <property type="entry name" value="DNA2/NAM7 HELICASE FAMILY"/>
    <property type="match status" value="1"/>
</dbReference>
<proteinExistence type="predicted"/>
<evidence type="ECO:0000313" key="2">
    <source>
        <dbReference type="EMBL" id="AFH93855.1"/>
    </source>
</evidence>
<dbReference type="InterPro" id="IPR027417">
    <property type="entry name" value="P-loop_NTPase"/>
</dbReference>
<dbReference type="EMBL" id="CP003488">
    <property type="protein sequence ID" value="AFH93855.1"/>
    <property type="molecule type" value="Genomic_DNA"/>
</dbReference>
<dbReference type="GeneID" id="93517349"/>
<dbReference type="Proteomes" id="UP000005012">
    <property type="component" value="Chromosome"/>
</dbReference>
<dbReference type="PATRIC" id="fig|1157951.4.peg.2006"/>
<dbReference type="PANTHER" id="PTHR10887:SF530">
    <property type="entry name" value="SUPERFAMILY I DNA HELICASES"/>
    <property type="match status" value="1"/>
</dbReference>
<dbReference type="InterPro" id="IPR045055">
    <property type="entry name" value="DNA2/NAM7-like"/>
</dbReference>
<name>A0A140NL72_PROSM</name>
<dbReference type="Gene3D" id="3.40.50.300">
    <property type="entry name" value="P-loop containing nucleotide triphosphate hydrolases"/>
    <property type="match status" value="1"/>
</dbReference>
<reference evidence="2 3" key="1">
    <citation type="journal article" date="2012" name="J. Bacteriol.">
        <title>Complete Genome Sequence of Providencia stuartii Clinical Isolate MRSN 2154.</title>
        <authorList>
            <person name="Clifford R.J."/>
            <person name="Hang J."/>
            <person name="Riley M.C."/>
            <person name="Onmus-Leone F."/>
            <person name="Kuschner R.A."/>
            <person name="Lesho E.P."/>
            <person name="Waterman P.E."/>
        </authorList>
    </citation>
    <scope>NUCLEOTIDE SEQUENCE [LARGE SCALE GENOMIC DNA]</scope>
    <source>
        <strain evidence="2 3">MRSN 2154</strain>
    </source>
</reference>
<gene>
    <name evidence="2" type="ordered locus">S70_09980</name>
</gene>
<dbReference type="HOGENOM" id="CLU_036471_0_0_6"/>
<dbReference type="KEGG" id="psi:S70_09980"/>
<dbReference type="Pfam" id="PF13087">
    <property type="entry name" value="AAA_12"/>
    <property type="match status" value="1"/>
</dbReference>
<sequence>MNNPIWIGILLWVHRHCIEPMFSLANNRTYNGRMIHADSKDDILSLSINNKLKNHEVVSKGNTGNKQYRDSHGKDLLMLLSRLMQENITLQSIYVITPFNAVKTALIELLKETDLPAIQQPVIKITPEEVNHWAKHKIGAVNTFQGKENNTVIFVLGCSIGEEGGAQWAASKPNLVNVALTRAKKYIFVIGNPDVWGHLPSFSDVANTLPREIGTLE</sequence>
<evidence type="ECO:0000313" key="3">
    <source>
        <dbReference type="Proteomes" id="UP000005012"/>
    </source>
</evidence>
<dbReference type="SUPFAM" id="SSF52540">
    <property type="entry name" value="P-loop containing nucleoside triphosphate hydrolases"/>
    <property type="match status" value="1"/>
</dbReference>
<organism evidence="2 3">
    <name type="scientific">Providencia stuartii (strain MRSN 2154)</name>
    <dbReference type="NCBI Taxonomy" id="1157951"/>
    <lineage>
        <taxon>Bacteria</taxon>
        <taxon>Pseudomonadati</taxon>
        <taxon>Pseudomonadota</taxon>
        <taxon>Gammaproteobacteria</taxon>
        <taxon>Enterobacterales</taxon>
        <taxon>Morganellaceae</taxon>
        <taxon>Providencia</taxon>
    </lineage>
</organism>
<dbReference type="InterPro" id="IPR041679">
    <property type="entry name" value="DNA2/NAM7-like_C"/>
</dbReference>
<dbReference type="RefSeq" id="WP_014657115.1">
    <property type="nucleotide sequence ID" value="NC_017731.1"/>
</dbReference>
<accession>A0A140NL72</accession>
<feature type="domain" description="DNA2/NAM7 helicase-like C-terminal" evidence="1">
    <location>
        <begin position="62"/>
        <end position="193"/>
    </location>
</feature>
<dbReference type="AlphaFoldDB" id="A0A140NL72"/>
<evidence type="ECO:0000259" key="1">
    <source>
        <dbReference type="Pfam" id="PF13087"/>
    </source>
</evidence>
<dbReference type="OrthoDB" id="9757917at2"/>
<protein>
    <recommendedName>
        <fullName evidence="1">DNA2/NAM7 helicase-like C-terminal domain-containing protein</fullName>
    </recommendedName>
</protein>
<reference evidence="3" key="2">
    <citation type="submission" date="2012-04" db="EMBL/GenBank/DDBJ databases">
        <title>Complete genome sequence of Providencia stuartii clinical isolate MRSN 2154.</title>
        <authorList>
            <person name="Clifford R.J."/>
            <person name="Hang J."/>
            <person name="Riley M.C."/>
            <person name="Onmus-Leone F."/>
            <person name="Kuschner R.A."/>
            <person name="Lesho E.P."/>
            <person name="Waterman P.E."/>
        </authorList>
    </citation>
    <scope>NUCLEOTIDE SEQUENCE [LARGE SCALE GENOMIC DNA]</scope>
    <source>
        <strain evidence="3">MRSN 2154</strain>
    </source>
</reference>